<comment type="similarity">
    <text evidence="1 2">Belongs to the Iojap/RsfS family.</text>
</comment>
<dbReference type="Proteomes" id="UP000810292">
    <property type="component" value="Unassembled WGS sequence"/>
</dbReference>
<comment type="caution">
    <text evidence="3">The sequence shown here is derived from an EMBL/GenBank/DDBJ whole genome shotgun (WGS) entry which is preliminary data.</text>
</comment>
<dbReference type="GO" id="GO:0043023">
    <property type="term" value="F:ribosomal large subunit binding"/>
    <property type="evidence" value="ECO:0007669"/>
    <property type="project" value="TreeGrafter"/>
</dbReference>
<evidence type="ECO:0000313" key="3">
    <source>
        <dbReference type="EMBL" id="MBO8469910.1"/>
    </source>
</evidence>
<reference evidence="3" key="2">
    <citation type="journal article" date="2021" name="PeerJ">
        <title>Extensive microbial diversity within the chicken gut microbiome revealed by metagenomics and culture.</title>
        <authorList>
            <person name="Gilroy R."/>
            <person name="Ravi A."/>
            <person name="Getino M."/>
            <person name="Pursley I."/>
            <person name="Horton D.L."/>
            <person name="Alikhan N.F."/>
            <person name="Baker D."/>
            <person name="Gharbi K."/>
            <person name="Hall N."/>
            <person name="Watson M."/>
            <person name="Adriaenssens E.M."/>
            <person name="Foster-Nyarko E."/>
            <person name="Jarju S."/>
            <person name="Secka A."/>
            <person name="Antonio M."/>
            <person name="Oren A."/>
            <person name="Chaudhuri R.R."/>
            <person name="La Ragione R."/>
            <person name="Hildebrand F."/>
            <person name="Pallen M.J."/>
        </authorList>
    </citation>
    <scope>NUCLEOTIDE SEQUENCE</scope>
    <source>
        <strain evidence="3">14700</strain>
    </source>
</reference>
<gene>
    <name evidence="2 3" type="primary">rsfS</name>
    <name evidence="3" type="ORF">IAA72_09020</name>
</gene>
<comment type="subcellular location">
    <subcellularLocation>
        <location evidence="2">Cytoplasm</location>
    </subcellularLocation>
</comment>
<dbReference type="GO" id="GO:0017148">
    <property type="term" value="P:negative regulation of translation"/>
    <property type="evidence" value="ECO:0007669"/>
    <property type="project" value="UniProtKB-UniRule"/>
</dbReference>
<comment type="function">
    <text evidence="2">Functions as a ribosomal silencing factor. Interacts with ribosomal protein uL14 (rplN), blocking formation of intersubunit bridge B8. Prevents association of the 30S and 50S ribosomal subunits and the formation of functional ribosomes, thus repressing translation.</text>
</comment>
<sequence>MKEKTREDAERLKTYLEDHKCTDVIAIDVSEECTWTECFVIGTVSSVGHLRGVVHQIWDEINEIGLSVNNRHKSPETSGWELIDCGDIVIHLMSAELREFYNLEKLWKATENLA</sequence>
<dbReference type="GO" id="GO:0005737">
    <property type="term" value="C:cytoplasm"/>
    <property type="evidence" value="ECO:0007669"/>
    <property type="project" value="UniProtKB-SubCell"/>
</dbReference>
<dbReference type="GO" id="GO:0090071">
    <property type="term" value="P:negative regulation of ribosome biogenesis"/>
    <property type="evidence" value="ECO:0007669"/>
    <property type="project" value="UniProtKB-UniRule"/>
</dbReference>
<accession>A0A9D9NE59</accession>
<dbReference type="GO" id="GO:0042256">
    <property type="term" value="P:cytosolic ribosome assembly"/>
    <property type="evidence" value="ECO:0007669"/>
    <property type="project" value="UniProtKB-UniRule"/>
</dbReference>
<dbReference type="PANTHER" id="PTHR21043">
    <property type="entry name" value="IOJAP SUPERFAMILY ORTHOLOG"/>
    <property type="match status" value="1"/>
</dbReference>
<dbReference type="InterPro" id="IPR004394">
    <property type="entry name" value="Iojap/RsfS/C7orf30"/>
</dbReference>
<dbReference type="NCBIfam" id="TIGR00090">
    <property type="entry name" value="rsfS_iojap_ybeB"/>
    <property type="match status" value="1"/>
</dbReference>
<dbReference type="Pfam" id="PF02410">
    <property type="entry name" value="RsfS"/>
    <property type="match status" value="1"/>
</dbReference>
<comment type="subunit">
    <text evidence="2">Interacts with ribosomal protein uL14 (rplN).</text>
</comment>
<dbReference type="SUPFAM" id="SSF81301">
    <property type="entry name" value="Nucleotidyltransferase"/>
    <property type="match status" value="1"/>
</dbReference>
<keyword evidence="2" id="KW-0810">Translation regulation</keyword>
<evidence type="ECO:0000313" key="4">
    <source>
        <dbReference type="Proteomes" id="UP000810292"/>
    </source>
</evidence>
<reference evidence="3" key="1">
    <citation type="submission" date="2020-10" db="EMBL/GenBank/DDBJ databases">
        <authorList>
            <person name="Gilroy R."/>
        </authorList>
    </citation>
    <scope>NUCLEOTIDE SEQUENCE</scope>
    <source>
        <strain evidence="3">14700</strain>
    </source>
</reference>
<organism evidence="3 4">
    <name type="scientific">Candidatus Ornithospirochaeta stercoravium</name>
    <dbReference type="NCBI Taxonomy" id="2840897"/>
    <lineage>
        <taxon>Bacteria</taxon>
        <taxon>Pseudomonadati</taxon>
        <taxon>Spirochaetota</taxon>
        <taxon>Spirochaetia</taxon>
        <taxon>Spirochaetales</taxon>
        <taxon>Spirochaetaceae</taxon>
        <taxon>Spirochaetaceae incertae sedis</taxon>
        <taxon>Candidatus Ornithospirochaeta</taxon>
    </lineage>
</organism>
<proteinExistence type="inferred from homology"/>
<dbReference type="EMBL" id="JADIMF010000149">
    <property type="protein sequence ID" value="MBO8469910.1"/>
    <property type="molecule type" value="Genomic_DNA"/>
</dbReference>
<evidence type="ECO:0000256" key="2">
    <source>
        <dbReference type="HAMAP-Rule" id="MF_01477"/>
    </source>
</evidence>
<keyword evidence="2" id="KW-0678">Repressor</keyword>
<protein>
    <recommendedName>
        <fullName evidence="2">Ribosomal silencing factor RsfS</fullName>
    </recommendedName>
</protein>
<evidence type="ECO:0000256" key="1">
    <source>
        <dbReference type="ARBA" id="ARBA00010574"/>
    </source>
</evidence>
<name>A0A9D9NE59_9SPIO</name>
<dbReference type="AlphaFoldDB" id="A0A9D9NE59"/>
<dbReference type="Gene3D" id="3.30.460.10">
    <property type="entry name" value="Beta Polymerase, domain 2"/>
    <property type="match status" value="1"/>
</dbReference>
<keyword evidence="2" id="KW-0963">Cytoplasm</keyword>
<dbReference type="PANTHER" id="PTHR21043:SF0">
    <property type="entry name" value="MITOCHONDRIAL ASSEMBLY OF RIBOSOMAL LARGE SUBUNIT PROTEIN 1"/>
    <property type="match status" value="1"/>
</dbReference>
<dbReference type="InterPro" id="IPR043519">
    <property type="entry name" value="NT_sf"/>
</dbReference>
<dbReference type="HAMAP" id="MF_01477">
    <property type="entry name" value="Iojap_RsfS"/>
    <property type="match status" value="1"/>
</dbReference>